<dbReference type="Proteomes" id="UP000229176">
    <property type="component" value="Unassembled WGS sequence"/>
</dbReference>
<dbReference type="Pfam" id="PF02367">
    <property type="entry name" value="TsaE"/>
    <property type="match status" value="1"/>
</dbReference>
<dbReference type="AlphaFoldDB" id="A0A2H0CH69"/>
<evidence type="ECO:0000256" key="2">
    <source>
        <dbReference type="ARBA" id="ARBA00007599"/>
    </source>
</evidence>
<keyword evidence="7" id="KW-0547">Nucleotide-binding</keyword>
<comment type="subcellular location">
    <subcellularLocation>
        <location evidence="1">Cytoplasm</location>
    </subcellularLocation>
</comment>
<dbReference type="InterPro" id="IPR027417">
    <property type="entry name" value="P-loop_NTPase"/>
</dbReference>
<keyword evidence="9" id="KW-0460">Magnesium</keyword>
<dbReference type="PANTHER" id="PTHR33540">
    <property type="entry name" value="TRNA THREONYLCARBAMOYLADENOSINE BIOSYNTHESIS PROTEIN TSAE"/>
    <property type="match status" value="1"/>
</dbReference>
<sequence>MISKDIKETEKIAKSFLDKILKEKKKHKGALVVGLSGDLGAGKTAFTKFVAKYLGIRDRVFSPTYVIMKKYPIAEQVRYGAGSLKKKLPYKFFFHMDAYRLKNEKELLNLGWEEITNNEEHLIFIEWPENVSKAMPSHSKYIYISINKDEYRDFKLK</sequence>
<dbReference type="SUPFAM" id="SSF52540">
    <property type="entry name" value="P-loop containing nucleoside triphosphate hydrolases"/>
    <property type="match status" value="1"/>
</dbReference>
<keyword evidence="4" id="KW-0963">Cytoplasm</keyword>
<protein>
    <recommendedName>
        <fullName evidence="3">tRNA threonylcarbamoyladenosine biosynthesis protein TsaE</fullName>
    </recommendedName>
    <alternativeName>
        <fullName evidence="10">t(6)A37 threonylcarbamoyladenosine biosynthesis protein TsaE</fullName>
    </alternativeName>
</protein>
<evidence type="ECO:0000256" key="8">
    <source>
        <dbReference type="ARBA" id="ARBA00022840"/>
    </source>
</evidence>
<evidence type="ECO:0000256" key="1">
    <source>
        <dbReference type="ARBA" id="ARBA00004496"/>
    </source>
</evidence>
<evidence type="ECO:0000256" key="5">
    <source>
        <dbReference type="ARBA" id="ARBA00022694"/>
    </source>
</evidence>
<dbReference type="Gene3D" id="3.40.50.300">
    <property type="entry name" value="P-loop containing nucleotide triphosphate hydrolases"/>
    <property type="match status" value="1"/>
</dbReference>
<evidence type="ECO:0000256" key="9">
    <source>
        <dbReference type="ARBA" id="ARBA00022842"/>
    </source>
</evidence>
<comment type="similarity">
    <text evidence="2">Belongs to the TsaE family.</text>
</comment>
<keyword evidence="6" id="KW-0479">Metal-binding</keyword>
<evidence type="ECO:0000256" key="3">
    <source>
        <dbReference type="ARBA" id="ARBA00019010"/>
    </source>
</evidence>
<evidence type="ECO:0000256" key="7">
    <source>
        <dbReference type="ARBA" id="ARBA00022741"/>
    </source>
</evidence>
<reference evidence="11 12" key="1">
    <citation type="submission" date="2017-09" db="EMBL/GenBank/DDBJ databases">
        <title>Depth-based differentiation of microbial function through sediment-hosted aquifers and enrichment of novel symbionts in the deep terrestrial subsurface.</title>
        <authorList>
            <person name="Probst A.J."/>
            <person name="Ladd B."/>
            <person name="Jarett J.K."/>
            <person name="Geller-Mcgrath D.E."/>
            <person name="Sieber C.M."/>
            <person name="Emerson J.B."/>
            <person name="Anantharaman K."/>
            <person name="Thomas B.C."/>
            <person name="Malmstrom R."/>
            <person name="Stieglmeier M."/>
            <person name="Klingl A."/>
            <person name="Woyke T."/>
            <person name="Ryan C.M."/>
            <person name="Banfield J.F."/>
        </authorList>
    </citation>
    <scope>NUCLEOTIDE SEQUENCE [LARGE SCALE GENOMIC DNA]</scope>
    <source>
        <strain evidence="11">CG22_combo_CG10-13_8_21_14_all_32_8</strain>
    </source>
</reference>
<evidence type="ECO:0000256" key="6">
    <source>
        <dbReference type="ARBA" id="ARBA00022723"/>
    </source>
</evidence>
<accession>A0A2H0CH69</accession>
<organism evidence="11 12">
    <name type="scientific">Candidatus Nomurabacteria bacterium CG22_combo_CG10-13_8_21_14_all_32_8</name>
    <dbReference type="NCBI Taxonomy" id="1974732"/>
    <lineage>
        <taxon>Bacteria</taxon>
        <taxon>Candidatus Nomuraibacteriota</taxon>
    </lineage>
</organism>
<comment type="caution">
    <text evidence="11">The sequence shown here is derived from an EMBL/GenBank/DDBJ whole genome shotgun (WGS) entry which is preliminary data.</text>
</comment>
<dbReference type="GO" id="GO:0002949">
    <property type="term" value="P:tRNA threonylcarbamoyladenosine modification"/>
    <property type="evidence" value="ECO:0007669"/>
    <property type="project" value="InterPro"/>
</dbReference>
<evidence type="ECO:0000313" key="11">
    <source>
        <dbReference type="EMBL" id="PIP69244.1"/>
    </source>
</evidence>
<evidence type="ECO:0000256" key="4">
    <source>
        <dbReference type="ARBA" id="ARBA00022490"/>
    </source>
</evidence>
<keyword evidence="5" id="KW-0819">tRNA processing</keyword>
<proteinExistence type="inferred from homology"/>
<dbReference type="GO" id="GO:0046872">
    <property type="term" value="F:metal ion binding"/>
    <property type="evidence" value="ECO:0007669"/>
    <property type="project" value="UniProtKB-KW"/>
</dbReference>
<name>A0A2H0CH69_9BACT</name>
<gene>
    <name evidence="11" type="ORF">COW91_00335</name>
</gene>
<evidence type="ECO:0000256" key="10">
    <source>
        <dbReference type="ARBA" id="ARBA00032441"/>
    </source>
</evidence>
<evidence type="ECO:0000313" key="12">
    <source>
        <dbReference type="Proteomes" id="UP000229176"/>
    </source>
</evidence>
<dbReference type="EMBL" id="PCTI01000005">
    <property type="protein sequence ID" value="PIP69244.1"/>
    <property type="molecule type" value="Genomic_DNA"/>
</dbReference>
<dbReference type="PANTHER" id="PTHR33540:SF2">
    <property type="entry name" value="TRNA THREONYLCARBAMOYLADENOSINE BIOSYNTHESIS PROTEIN TSAE"/>
    <property type="match status" value="1"/>
</dbReference>
<dbReference type="InterPro" id="IPR003442">
    <property type="entry name" value="T6A_TsaE"/>
</dbReference>
<keyword evidence="8" id="KW-0067">ATP-binding</keyword>
<dbReference type="GO" id="GO:0005524">
    <property type="term" value="F:ATP binding"/>
    <property type="evidence" value="ECO:0007669"/>
    <property type="project" value="UniProtKB-KW"/>
</dbReference>
<dbReference type="GO" id="GO:0005737">
    <property type="term" value="C:cytoplasm"/>
    <property type="evidence" value="ECO:0007669"/>
    <property type="project" value="UniProtKB-SubCell"/>
</dbReference>